<protein>
    <submittedName>
        <fullName evidence="2">Uncharacterized protein</fullName>
    </submittedName>
</protein>
<keyword evidence="3" id="KW-1185">Reference proteome</keyword>
<evidence type="ECO:0000256" key="1">
    <source>
        <dbReference type="SAM" id="Phobius"/>
    </source>
</evidence>
<dbReference type="Proteomes" id="UP001390339">
    <property type="component" value="Unassembled WGS sequence"/>
</dbReference>
<gene>
    <name evidence="2" type="ORF">PGQ11_009466</name>
</gene>
<comment type="caution">
    <text evidence="2">The sequence shown here is derived from an EMBL/GenBank/DDBJ whole genome shotgun (WGS) entry which is preliminary data.</text>
</comment>
<dbReference type="EMBL" id="JAPCWZ010000005">
    <property type="protein sequence ID" value="KAK8863231.1"/>
    <property type="molecule type" value="Genomic_DNA"/>
</dbReference>
<evidence type="ECO:0000313" key="3">
    <source>
        <dbReference type="Proteomes" id="UP001390339"/>
    </source>
</evidence>
<organism evidence="2 3">
    <name type="scientific">Apiospora arundinis</name>
    <dbReference type="NCBI Taxonomy" id="335852"/>
    <lineage>
        <taxon>Eukaryota</taxon>
        <taxon>Fungi</taxon>
        <taxon>Dikarya</taxon>
        <taxon>Ascomycota</taxon>
        <taxon>Pezizomycotina</taxon>
        <taxon>Sordariomycetes</taxon>
        <taxon>Xylariomycetidae</taxon>
        <taxon>Amphisphaeriales</taxon>
        <taxon>Apiosporaceae</taxon>
        <taxon>Apiospora</taxon>
    </lineage>
</organism>
<keyword evidence="1" id="KW-0472">Membrane</keyword>
<keyword evidence="1" id="KW-0812">Transmembrane</keyword>
<keyword evidence="1" id="KW-1133">Transmembrane helix</keyword>
<proteinExistence type="predicted"/>
<sequence>MSPSGGKGQQVAKVWRLAVHSCGAATRGHLLLPMQRLNDGQITRNDSAAKKILRFDVGEAFGVIYIRFPVPFLIPIVPPPLPLASVVLIFVPVGFWVVVDIYYWLALVPGGVNTVYGQSRRRDSLVPASSRFWVVVLDEAV</sequence>
<feature type="transmembrane region" description="Helical" evidence="1">
    <location>
        <begin position="83"/>
        <end position="105"/>
    </location>
</feature>
<name>A0ABR2II16_9PEZI</name>
<reference evidence="2 3" key="1">
    <citation type="journal article" date="2024" name="IMA Fungus">
        <title>Apiospora arundinis, a panoply of carbohydrate-active enzymes and secondary metabolites.</title>
        <authorList>
            <person name="Sorensen T."/>
            <person name="Petersen C."/>
            <person name="Muurmann A.T."/>
            <person name="Christiansen J.V."/>
            <person name="Brundto M.L."/>
            <person name="Overgaard C.K."/>
            <person name="Boysen A.T."/>
            <person name="Wollenberg R.D."/>
            <person name="Larsen T.O."/>
            <person name="Sorensen J.L."/>
            <person name="Nielsen K.L."/>
            <person name="Sondergaard T.E."/>
        </authorList>
    </citation>
    <scope>NUCLEOTIDE SEQUENCE [LARGE SCALE GENOMIC DNA]</scope>
    <source>
        <strain evidence="2 3">AAU 773</strain>
    </source>
</reference>
<feature type="transmembrane region" description="Helical" evidence="1">
    <location>
        <begin position="60"/>
        <end position="77"/>
    </location>
</feature>
<accession>A0ABR2II16</accession>
<evidence type="ECO:0000313" key="2">
    <source>
        <dbReference type="EMBL" id="KAK8863231.1"/>
    </source>
</evidence>